<proteinExistence type="predicted"/>
<comment type="caution">
    <text evidence="1">The sequence shown here is derived from an EMBL/GenBank/DDBJ whole genome shotgun (WGS) entry which is preliminary data.</text>
</comment>
<dbReference type="Proteomes" id="UP001217485">
    <property type="component" value="Unassembled WGS sequence"/>
</dbReference>
<organism evidence="1 2">
    <name type="scientific">Sorangium atrum</name>
    <dbReference type="NCBI Taxonomy" id="2995308"/>
    <lineage>
        <taxon>Bacteria</taxon>
        <taxon>Pseudomonadati</taxon>
        <taxon>Myxococcota</taxon>
        <taxon>Polyangia</taxon>
        <taxon>Polyangiales</taxon>
        <taxon>Polyangiaceae</taxon>
        <taxon>Sorangium</taxon>
    </lineage>
</organism>
<keyword evidence="2" id="KW-1185">Reference proteome</keyword>
<evidence type="ECO:0000313" key="2">
    <source>
        <dbReference type="Proteomes" id="UP001217485"/>
    </source>
</evidence>
<evidence type="ECO:0008006" key="3">
    <source>
        <dbReference type="Google" id="ProtNLM"/>
    </source>
</evidence>
<gene>
    <name evidence="1" type="ORF">POL72_03730</name>
</gene>
<protein>
    <recommendedName>
        <fullName evidence="3">Secreted protein</fullName>
    </recommendedName>
</protein>
<dbReference type="PROSITE" id="PS51257">
    <property type="entry name" value="PROKAR_LIPOPROTEIN"/>
    <property type="match status" value="1"/>
</dbReference>
<dbReference type="RefSeq" id="WP_272093612.1">
    <property type="nucleotide sequence ID" value="NZ_JAQNDK010000001.1"/>
</dbReference>
<name>A0ABT5BTV0_9BACT</name>
<evidence type="ECO:0000313" key="1">
    <source>
        <dbReference type="EMBL" id="MDC0676838.1"/>
    </source>
</evidence>
<accession>A0ABT5BTV0</accession>
<dbReference type="EMBL" id="JAQNDK010000001">
    <property type="protein sequence ID" value="MDC0676838.1"/>
    <property type="molecule type" value="Genomic_DNA"/>
</dbReference>
<reference evidence="1 2" key="1">
    <citation type="submission" date="2023-01" db="EMBL/GenBank/DDBJ databases">
        <title>Minimal conservation of predation-associated metabolite biosynthetic gene clusters underscores biosynthetic potential of Myxococcota including descriptions for ten novel species: Archangium lansinium sp. nov., Myxococcus landrumus sp. nov., Nannocystis bai.</title>
        <authorList>
            <person name="Ahearne A."/>
            <person name="Stevens C."/>
            <person name="Dowd S."/>
        </authorList>
    </citation>
    <scope>NUCLEOTIDE SEQUENCE [LARGE SCALE GENOMIC DNA]</scope>
    <source>
        <strain evidence="1 2">WIWO2</strain>
    </source>
</reference>
<sequence length="355" mass="36603">MRRRKDPFGIALALAGAGAGAGSFAGCWEGGAVQIYSCNEPCFSLDAHECNDPCPVCDGACVPPPAPGFDAPILLWRGDATGGTSPPECPAEAPDLVFDGYSGFDGEHTCPTCLCTKPSCELPSGLVGSASATCDGTASTSFAAPEGWSGACTAPDAATSGEIGSFLIPAPTVSACAPTHDPGGAPPGLAAPASTRVRACTGTADKDKCRDPSRMCVAAPRRRSGGFTMCIRYLQQRTPECPEQYPDLLAAAERFDDTRSCTPCACEELEDATCSALVSVYEDGGCRELLGAEMVTMAGPKCVAGPDLRLESMAARWIREDPGRCAPTGGVAVGQVTPESPAYYCCQSDEVIPIY</sequence>